<protein>
    <submittedName>
        <fullName evidence="6">ABC transporter ATP-binding protein</fullName>
    </submittedName>
</protein>
<dbReference type="InterPro" id="IPR015856">
    <property type="entry name" value="ABC_transpr_CbiO/EcfA_su"/>
</dbReference>
<dbReference type="Pfam" id="PF00005">
    <property type="entry name" value="ABC_tran"/>
    <property type="match status" value="1"/>
</dbReference>
<dbReference type="CDD" id="cd03225">
    <property type="entry name" value="ABC_cobalt_CbiO_domain1"/>
    <property type="match status" value="1"/>
</dbReference>
<dbReference type="Gene3D" id="3.40.50.300">
    <property type="entry name" value="P-loop containing nucleotide triphosphate hydrolases"/>
    <property type="match status" value="1"/>
</dbReference>
<keyword evidence="3" id="KW-0547">Nucleotide-binding</keyword>
<accession>A0A422QM65</accession>
<evidence type="ECO:0000256" key="3">
    <source>
        <dbReference type="ARBA" id="ARBA00022741"/>
    </source>
</evidence>
<dbReference type="InterPro" id="IPR050093">
    <property type="entry name" value="ABC_SmlMolc_Importer"/>
</dbReference>
<keyword evidence="2" id="KW-1003">Cell membrane</keyword>
<dbReference type="OrthoDB" id="581709at2"/>
<dbReference type="AlphaFoldDB" id="A0A422QM65"/>
<gene>
    <name evidence="6" type="ORF">NM04_09780</name>
</gene>
<name>A0A422QM65_9BURK</name>
<dbReference type="PANTHER" id="PTHR42781">
    <property type="entry name" value="SPERMIDINE/PUTRESCINE IMPORT ATP-BINDING PROTEIN POTA"/>
    <property type="match status" value="1"/>
</dbReference>
<evidence type="ECO:0000313" key="7">
    <source>
        <dbReference type="Proteomes" id="UP000283254"/>
    </source>
</evidence>
<keyword evidence="7" id="KW-1185">Reference proteome</keyword>
<dbReference type="GO" id="GO:0055085">
    <property type="term" value="P:transmembrane transport"/>
    <property type="evidence" value="ECO:0007669"/>
    <property type="project" value="InterPro"/>
</dbReference>
<keyword evidence="1" id="KW-0813">Transport</keyword>
<dbReference type="EMBL" id="JSAB01000080">
    <property type="protein sequence ID" value="RNF30932.1"/>
    <property type="molecule type" value="Genomic_DNA"/>
</dbReference>
<evidence type="ECO:0000256" key="4">
    <source>
        <dbReference type="ARBA" id="ARBA00022840"/>
    </source>
</evidence>
<keyword evidence="2" id="KW-0472">Membrane</keyword>
<dbReference type="SUPFAM" id="SSF52540">
    <property type="entry name" value="P-loop containing nucleoside triphosphate hydrolases"/>
    <property type="match status" value="1"/>
</dbReference>
<evidence type="ECO:0000313" key="6">
    <source>
        <dbReference type="EMBL" id="RNF30932.1"/>
    </source>
</evidence>
<dbReference type="Proteomes" id="UP000283254">
    <property type="component" value="Unassembled WGS sequence"/>
</dbReference>
<dbReference type="GO" id="GO:0016887">
    <property type="term" value="F:ATP hydrolysis activity"/>
    <property type="evidence" value="ECO:0007669"/>
    <property type="project" value="InterPro"/>
</dbReference>
<comment type="caution">
    <text evidence="6">The sequence shown here is derived from an EMBL/GenBank/DDBJ whole genome shotgun (WGS) entry which is preliminary data.</text>
</comment>
<dbReference type="InterPro" id="IPR027417">
    <property type="entry name" value="P-loop_NTPase"/>
</dbReference>
<sequence>MTALLTVHGLRKAYGERLLFDVARLEIEKGSAYVLTGANGTGKSTLLRMLGGLERCGACTVEFEGGRLPLYPYPQALRRAIVYVHQHPIMFSTSVGHNIAYGLLARGVDRGRVRGLVDGAMAWAGVLHLRDNDPARLSGGEKQRVALARARALQPRLLLLDEPTANLDGAAREQVIGLIPTLVGQGSSVVMACHDRDLINLPGVRRLKLREGQLEVR</sequence>
<dbReference type="GO" id="GO:0005524">
    <property type="term" value="F:ATP binding"/>
    <property type="evidence" value="ECO:0007669"/>
    <property type="project" value="UniProtKB-KW"/>
</dbReference>
<dbReference type="GO" id="GO:0016020">
    <property type="term" value="C:membrane"/>
    <property type="evidence" value="ECO:0007669"/>
    <property type="project" value="InterPro"/>
</dbReference>
<dbReference type="PROSITE" id="PS50893">
    <property type="entry name" value="ABC_TRANSPORTER_2"/>
    <property type="match status" value="1"/>
</dbReference>
<dbReference type="RefSeq" id="WP_123069354.1">
    <property type="nucleotide sequence ID" value="NZ_JSAB01000080.1"/>
</dbReference>
<dbReference type="PANTHER" id="PTHR42781:SF4">
    <property type="entry name" value="SPERMIDINE_PUTRESCINE IMPORT ATP-BINDING PROTEIN POTA"/>
    <property type="match status" value="1"/>
</dbReference>
<proteinExistence type="predicted"/>
<organism evidence="6 7">
    <name type="scientific">Massilia aurea</name>
    <dbReference type="NCBI Taxonomy" id="373040"/>
    <lineage>
        <taxon>Bacteria</taxon>
        <taxon>Pseudomonadati</taxon>
        <taxon>Pseudomonadota</taxon>
        <taxon>Betaproteobacteria</taxon>
        <taxon>Burkholderiales</taxon>
        <taxon>Oxalobacteraceae</taxon>
        <taxon>Telluria group</taxon>
        <taxon>Massilia</taxon>
    </lineage>
</organism>
<reference evidence="6" key="1">
    <citation type="submission" date="2014-10" db="EMBL/GenBank/DDBJ databases">
        <title>Massilia sp. genome.</title>
        <authorList>
            <person name="Xu B."/>
            <person name="Dai L."/>
            <person name="Huang Z."/>
        </authorList>
    </citation>
    <scope>NUCLEOTIDE SEQUENCE [LARGE SCALE GENOMIC DNA]</scope>
    <source>
        <strain evidence="6">CFS-1</strain>
    </source>
</reference>
<feature type="domain" description="ABC transporter" evidence="5">
    <location>
        <begin position="5"/>
        <end position="216"/>
    </location>
</feature>
<evidence type="ECO:0000259" key="5">
    <source>
        <dbReference type="PROSITE" id="PS50893"/>
    </source>
</evidence>
<evidence type="ECO:0000256" key="1">
    <source>
        <dbReference type="ARBA" id="ARBA00022448"/>
    </source>
</evidence>
<dbReference type="InterPro" id="IPR003439">
    <property type="entry name" value="ABC_transporter-like_ATP-bd"/>
</dbReference>
<evidence type="ECO:0000256" key="2">
    <source>
        <dbReference type="ARBA" id="ARBA00022475"/>
    </source>
</evidence>
<keyword evidence="4 6" id="KW-0067">ATP-binding</keyword>
<dbReference type="InterPro" id="IPR003593">
    <property type="entry name" value="AAA+_ATPase"/>
</dbReference>
<dbReference type="SMART" id="SM00382">
    <property type="entry name" value="AAA"/>
    <property type="match status" value="1"/>
</dbReference>